<feature type="compositionally biased region" description="Low complexity" evidence="1">
    <location>
        <begin position="95"/>
        <end position="105"/>
    </location>
</feature>
<proteinExistence type="predicted"/>
<organism evidence="2 3">
    <name type="scientific">Rangifer tarandus platyrhynchus</name>
    <name type="common">Svalbard reindeer</name>
    <dbReference type="NCBI Taxonomy" id="3082113"/>
    <lineage>
        <taxon>Eukaryota</taxon>
        <taxon>Metazoa</taxon>
        <taxon>Chordata</taxon>
        <taxon>Craniata</taxon>
        <taxon>Vertebrata</taxon>
        <taxon>Euteleostomi</taxon>
        <taxon>Mammalia</taxon>
        <taxon>Eutheria</taxon>
        <taxon>Laurasiatheria</taxon>
        <taxon>Artiodactyla</taxon>
        <taxon>Ruminantia</taxon>
        <taxon>Pecora</taxon>
        <taxon>Cervidae</taxon>
        <taxon>Odocoileinae</taxon>
        <taxon>Rangifer</taxon>
    </lineage>
</organism>
<keyword evidence="3" id="KW-1185">Reference proteome</keyword>
<accession>A0ABN8ZLP3</accession>
<feature type="region of interest" description="Disordered" evidence="1">
    <location>
        <begin position="38"/>
        <end position="108"/>
    </location>
</feature>
<name>A0ABN8ZLP3_RANTA</name>
<dbReference type="EMBL" id="OX459940">
    <property type="protein sequence ID" value="CAI9174684.1"/>
    <property type="molecule type" value="Genomic_DNA"/>
</dbReference>
<gene>
    <name evidence="2" type="ORF">MRATA1EN1_LOCUS23646</name>
</gene>
<evidence type="ECO:0000313" key="3">
    <source>
        <dbReference type="Proteomes" id="UP001176941"/>
    </source>
</evidence>
<protein>
    <submittedName>
        <fullName evidence="2">Uncharacterized protein</fullName>
    </submittedName>
</protein>
<evidence type="ECO:0000313" key="2">
    <source>
        <dbReference type="EMBL" id="CAI9174684.1"/>
    </source>
</evidence>
<dbReference type="Proteomes" id="UP001176941">
    <property type="component" value="Chromosome 4"/>
</dbReference>
<sequence>MLRRMDISKEEEKKVFLLMKTTPEKALGHLLEQGCLTHGRSRSPALPMGRGIGPAPSVPSSAGKPQLRIAGVPEGRGRRAPAGPSFVPARLRQPRSSAAGGAAARRPVHQHHLGAIRLAGVAPA</sequence>
<reference evidence="2" key="1">
    <citation type="submission" date="2023-04" db="EMBL/GenBank/DDBJ databases">
        <authorList>
            <consortium name="ELIXIR-Norway"/>
        </authorList>
    </citation>
    <scope>NUCLEOTIDE SEQUENCE [LARGE SCALE GENOMIC DNA]</scope>
</reference>
<evidence type="ECO:0000256" key="1">
    <source>
        <dbReference type="SAM" id="MobiDB-lite"/>
    </source>
</evidence>